<evidence type="ECO:0000256" key="11">
    <source>
        <dbReference type="ARBA" id="ARBA00023128"/>
    </source>
</evidence>
<feature type="domain" description="Cytochrome b5 heme-binding" evidence="18">
    <location>
        <begin position="2"/>
        <end position="79"/>
    </location>
</feature>
<dbReference type="InterPro" id="IPR036400">
    <property type="entry name" value="Cyt_B5-like_heme/steroid_sf"/>
</dbReference>
<dbReference type="PANTHER" id="PTHR10578:SF104">
    <property type="entry name" value="CYTOCHROME B2, MITOCHONDRIAL-RELATED"/>
    <property type="match status" value="1"/>
</dbReference>
<evidence type="ECO:0000256" key="16">
    <source>
        <dbReference type="ARBA" id="ARBA00068515"/>
    </source>
</evidence>
<dbReference type="HOGENOM" id="CLU_020639_1_1_1"/>
<feature type="compositionally biased region" description="Basic and acidic residues" evidence="17">
    <location>
        <begin position="309"/>
        <end position="319"/>
    </location>
</feature>
<keyword evidence="5" id="KW-0349">Heme</keyword>
<evidence type="ECO:0000256" key="14">
    <source>
        <dbReference type="ARBA" id="ARBA00061589"/>
    </source>
</evidence>
<feature type="region of interest" description="Disordered" evidence="17">
    <location>
        <begin position="78"/>
        <end position="127"/>
    </location>
</feature>
<dbReference type="InterPro" id="IPR000262">
    <property type="entry name" value="FMN-dep_DH"/>
</dbReference>
<dbReference type="EC" id="1.1.2.3" evidence="15"/>
<keyword evidence="9" id="KW-0560">Oxidoreductase</keyword>
<comment type="subcellular location">
    <subcellularLocation>
        <location evidence="3">Mitochondrion intermembrane space</location>
    </subcellularLocation>
</comment>
<evidence type="ECO:0000256" key="8">
    <source>
        <dbReference type="ARBA" id="ARBA00022723"/>
    </source>
</evidence>
<proteinExistence type="inferred from homology"/>
<dbReference type="Pfam" id="PF01070">
    <property type="entry name" value="FMN_dh"/>
    <property type="match status" value="1"/>
</dbReference>
<dbReference type="eggNOG" id="KOG0538">
    <property type="taxonomic scope" value="Eukaryota"/>
</dbReference>
<dbReference type="GO" id="GO:0046872">
    <property type="term" value="F:metal ion binding"/>
    <property type="evidence" value="ECO:0007669"/>
    <property type="project" value="UniProtKB-KW"/>
</dbReference>
<dbReference type="RefSeq" id="XP_008092070.1">
    <property type="nucleotide sequence ID" value="XM_008093879.1"/>
</dbReference>
<dbReference type="GO" id="GO:0020037">
    <property type="term" value="F:heme binding"/>
    <property type="evidence" value="ECO:0007669"/>
    <property type="project" value="InterPro"/>
</dbReference>
<comment type="cofactor">
    <cofactor evidence="1">
        <name>FMN</name>
        <dbReference type="ChEBI" id="CHEBI:58210"/>
    </cofactor>
</comment>
<dbReference type="PROSITE" id="PS50255">
    <property type="entry name" value="CYTOCHROME_B5_2"/>
    <property type="match status" value="1"/>
</dbReference>
<evidence type="ECO:0000256" key="13">
    <source>
        <dbReference type="ARBA" id="ARBA00061137"/>
    </source>
</evidence>
<comment type="catalytic activity">
    <reaction evidence="12">
        <text>(S)-lactate + 2 Fe(III)-[cytochrome c] = 2 Fe(II)-[cytochrome c] + pyruvate + 2 H(+)</text>
        <dbReference type="Rhea" id="RHEA:19909"/>
        <dbReference type="Rhea" id="RHEA-COMP:10350"/>
        <dbReference type="Rhea" id="RHEA-COMP:14399"/>
        <dbReference type="ChEBI" id="CHEBI:15361"/>
        <dbReference type="ChEBI" id="CHEBI:15378"/>
        <dbReference type="ChEBI" id="CHEBI:16651"/>
        <dbReference type="ChEBI" id="CHEBI:29033"/>
        <dbReference type="ChEBI" id="CHEBI:29034"/>
        <dbReference type="EC" id="1.1.2.3"/>
    </reaction>
    <physiologicalReaction direction="left-to-right" evidence="12">
        <dbReference type="Rhea" id="RHEA:19910"/>
    </physiologicalReaction>
</comment>
<comment type="subunit">
    <text evidence="4">Homotetramer.</text>
</comment>
<keyword evidence="6" id="KW-0285">Flavoprotein</keyword>
<dbReference type="OrthoDB" id="1925334at2759"/>
<evidence type="ECO:0000256" key="9">
    <source>
        <dbReference type="ARBA" id="ARBA00023002"/>
    </source>
</evidence>
<dbReference type="AlphaFoldDB" id="E3QB12"/>
<evidence type="ECO:0000256" key="5">
    <source>
        <dbReference type="ARBA" id="ARBA00022617"/>
    </source>
</evidence>
<dbReference type="EMBL" id="GG697339">
    <property type="protein sequence ID" value="EFQ28050.1"/>
    <property type="molecule type" value="Genomic_DNA"/>
</dbReference>
<dbReference type="FunFam" id="3.20.20.70:FF:000062">
    <property type="entry name" value="Cytochrome b2, mitochondrial, putative"/>
    <property type="match status" value="1"/>
</dbReference>
<dbReference type="PROSITE" id="PS51349">
    <property type="entry name" value="FMN_HYDROXY_ACID_DH_2"/>
    <property type="match status" value="1"/>
</dbReference>
<dbReference type="CDD" id="cd02922">
    <property type="entry name" value="FCB2_FMN"/>
    <property type="match status" value="1"/>
</dbReference>
<comment type="similarity">
    <text evidence="13">In the C-terminal section; belongs to the FMN-dependent alpha-hydroxy acid dehydrogenase family.</text>
</comment>
<dbReference type="InterPro" id="IPR001199">
    <property type="entry name" value="Cyt_B5-like_heme/steroid-bd"/>
</dbReference>
<evidence type="ECO:0000256" key="7">
    <source>
        <dbReference type="ARBA" id="ARBA00022643"/>
    </source>
</evidence>
<evidence type="ECO:0000256" key="3">
    <source>
        <dbReference type="ARBA" id="ARBA00004569"/>
    </source>
</evidence>
<dbReference type="InterPro" id="IPR013785">
    <property type="entry name" value="Aldolase_TIM"/>
</dbReference>
<dbReference type="Pfam" id="PF00173">
    <property type="entry name" value="Cyt-b5"/>
    <property type="match status" value="1"/>
</dbReference>
<comment type="cofactor">
    <cofactor evidence="2">
        <name>heme b</name>
        <dbReference type="ChEBI" id="CHEBI:60344"/>
    </cofactor>
</comment>
<evidence type="ECO:0000256" key="10">
    <source>
        <dbReference type="ARBA" id="ARBA00023004"/>
    </source>
</evidence>
<evidence type="ECO:0000256" key="2">
    <source>
        <dbReference type="ARBA" id="ARBA00001970"/>
    </source>
</evidence>
<evidence type="ECO:0000259" key="19">
    <source>
        <dbReference type="PROSITE" id="PS51349"/>
    </source>
</evidence>
<evidence type="ECO:0000313" key="20">
    <source>
        <dbReference type="EMBL" id="EFQ28050.1"/>
    </source>
</evidence>
<evidence type="ECO:0000256" key="4">
    <source>
        <dbReference type="ARBA" id="ARBA00011881"/>
    </source>
</evidence>
<evidence type="ECO:0000313" key="21">
    <source>
        <dbReference type="Proteomes" id="UP000008782"/>
    </source>
</evidence>
<evidence type="ECO:0000256" key="1">
    <source>
        <dbReference type="ARBA" id="ARBA00001917"/>
    </source>
</evidence>
<dbReference type="PANTHER" id="PTHR10578">
    <property type="entry name" value="S -2-HYDROXY-ACID OXIDASE-RELATED"/>
    <property type="match status" value="1"/>
</dbReference>
<evidence type="ECO:0000256" key="17">
    <source>
        <dbReference type="SAM" id="MobiDB-lite"/>
    </source>
</evidence>
<dbReference type="InterPro" id="IPR018506">
    <property type="entry name" value="Cyt_B5_heme-BS"/>
</dbReference>
<dbReference type="InterPro" id="IPR037396">
    <property type="entry name" value="FMN_HAD"/>
</dbReference>
<evidence type="ECO:0000256" key="12">
    <source>
        <dbReference type="ARBA" id="ARBA00052399"/>
    </source>
</evidence>
<dbReference type="Gene3D" id="3.10.120.10">
    <property type="entry name" value="Cytochrome b5-like heme/steroid binding domain"/>
    <property type="match status" value="1"/>
</dbReference>
<dbReference type="InterPro" id="IPR037458">
    <property type="entry name" value="L-MDH/L-LDH_FMN-bd"/>
</dbReference>
<sequence>MPPKLTPAEVSKHNRLGDLWLVIDAHVYDFSDFVREHPGGIAVILQCAGKDATDVYSEVHGPNLVRSTLPADRHKGVLAPGAALPKPRQHSFQQQQQQKQEQPEPQPTMSRDQPVGPTALPSKPPLDTLISAHDFEQVASVSLPPKAWAFISSAATDLHTKARNASSYALIGLRPRVLVDVASVSTSTAILGTPVRAPIFCSPTAMARLVHPDGEKELGRACKSAGIPQCVSVSASFPLDEIFAARAAHPSLPAAKGAAAAAAPYDAPVFFQLYVDKDRAKSERLIRSAQAQGVKALFLTVDAPIPGKREADERVRSDESLSSPISGARAGNDAKGGALGRIMGSYIDASVNWSDIAWLRRTVPGLPIVLKGVQTWMDAERAAGAGVEAIVLSNHGGRSLDTSPATVMVLLELQRNCPHVFDRVEVYVDGGVSRGTDIFKALCLGAKAVGLGRGLLYSLNYGAEGVERYIEILRDELETTMKMCGVTSLDQVHPGFLNTLAVDHLVPGRQDNPNTPWRRDRHSRL</sequence>
<evidence type="ECO:0000256" key="15">
    <source>
        <dbReference type="ARBA" id="ARBA00066458"/>
    </source>
</evidence>
<dbReference type="STRING" id="645133.E3QB12"/>
<evidence type="ECO:0000256" key="6">
    <source>
        <dbReference type="ARBA" id="ARBA00022630"/>
    </source>
</evidence>
<dbReference type="GeneID" id="24408559"/>
<dbReference type="Proteomes" id="UP000008782">
    <property type="component" value="Unassembled WGS sequence"/>
</dbReference>
<protein>
    <recommendedName>
        <fullName evidence="16">L-lactate dehydrogenase (cytochrome)</fullName>
        <ecNumber evidence="15">1.1.2.3</ecNumber>
    </recommendedName>
</protein>
<dbReference type="SUPFAM" id="SSF51395">
    <property type="entry name" value="FMN-linked oxidoreductases"/>
    <property type="match status" value="1"/>
</dbReference>
<evidence type="ECO:0000259" key="18">
    <source>
        <dbReference type="PROSITE" id="PS50255"/>
    </source>
</evidence>
<dbReference type="GO" id="GO:0005758">
    <property type="term" value="C:mitochondrial intermembrane space"/>
    <property type="evidence" value="ECO:0007669"/>
    <property type="project" value="UniProtKB-SubCell"/>
</dbReference>
<name>E3QB12_COLGM</name>
<comment type="similarity">
    <text evidence="14">In the N-terminal section; belongs to the cytochrome b5 family.</text>
</comment>
<dbReference type="PROSITE" id="PS00191">
    <property type="entry name" value="CYTOCHROME_B5_1"/>
    <property type="match status" value="1"/>
</dbReference>
<organism evidence="21">
    <name type="scientific">Colletotrichum graminicola (strain M1.001 / M2 / FGSC 10212)</name>
    <name type="common">Maize anthracnose fungus</name>
    <name type="synonym">Glomerella graminicola</name>
    <dbReference type="NCBI Taxonomy" id="645133"/>
    <lineage>
        <taxon>Eukaryota</taxon>
        <taxon>Fungi</taxon>
        <taxon>Dikarya</taxon>
        <taxon>Ascomycota</taxon>
        <taxon>Pezizomycotina</taxon>
        <taxon>Sordariomycetes</taxon>
        <taxon>Hypocreomycetidae</taxon>
        <taxon>Glomerellales</taxon>
        <taxon>Glomerellaceae</taxon>
        <taxon>Colletotrichum</taxon>
        <taxon>Colletotrichum graminicola species complex</taxon>
    </lineage>
</organism>
<keyword evidence="11" id="KW-0496">Mitochondrion</keyword>
<accession>E3QB12</accession>
<dbReference type="SMART" id="SM01117">
    <property type="entry name" value="Cyt-b5"/>
    <property type="match status" value="1"/>
</dbReference>
<dbReference type="VEuPathDB" id="FungiDB:GLRG_03194"/>
<keyword evidence="8" id="KW-0479">Metal-binding</keyword>
<gene>
    <name evidence="20" type="ORF">GLRG_03194</name>
</gene>
<keyword evidence="7" id="KW-0288">FMN</keyword>
<feature type="domain" description="FMN hydroxy acid dehydrogenase" evidence="19">
    <location>
        <begin position="124"/>
        <end position="502"/>
    </location>
</feature>
<dbReference type="Gene3D" id="3.20.20.70">
    <property type="entry name" value="Aldolase class I"/>
    <property type="match status" value="1"/>
</dbReference>
<dbReference type="GO" id="GO:0004460">
    <property type="term" value="F:L-lactate dehydrogenase (cytochrome) activity"/>
    <property type="evidence" value="ECO:0007669"/>
    <property type="project" value="UniProtKB-EC"/>
</dbReference>
<keyword evidence="21" id="KW-1185">Reference proteome</keyword>
<feature type="region of interest" description="Disordered" evidence="17">
    <location>
        <begin position="309"/>
        <end position="332"/>
    </location>
</feature>
<keyword evidence="10" id="KW-0408">Iron</keyword>
<dbReference type="SUPFAM" id="SSF55856">
    <property type="entry name" value="Cytochrome b5-like heme/steroid binding domain"/>
    <property type="match status" value="1"/>
</dbReference>
<reference evidence="21" key="1">
    <citation type="journal article" date="2012" name="Nat. Genet.">
        <title>Lifestyle transitions in plant pathogenic Colletotrichum fungi deciphered by genome and transcriptome analyses.</title>
        <authorList>
            <person name="O'Connell R.J."/>
            <person name="Thon M.R."/>
            <person name="Hacquard S."/>
            <person name="Amyotte S.G."/>
            <person name="Kleemann J."/>
            <person name="Torres M.F."/>
            <person name="Damm U."/>
            <person name="Buiate E.A."/>
            <person name="Epstein L."/>
            <person name="Alkan N."/>
            <person name="Altmueller J."/>
            <person name="Alvarado-Balderrama L."/>
            <person name="Bauser C.A."/>
            <person name="Becker C."/>
            <person name="Birren B.W."/>
            <person name="Chen Z."/>
            <person name="Choi J."/>
            <person name="Crouch J.A."/>
            <person name="Duvick J.P."/>
            <person name="Farman M.A."/>
            <person name="Gan P."/>
            <person name="Heiman D."/>
            <person name="Henrissat B."/>
            <person name="Howard R.J."/>
            <person name="Kabbage M."/>
            <person name="Koch C."/>
            <person name="Kracher B."/>
            <person name="Kubo Y."/>
            <person name="Law A.D."/>
            <person name="Lebrun M.-H."/>
            <person name="Lee Y.-H."/>
            <person name="Miyara I."/>
            <person name="Moore N."/>
            <person name="Neumann U."/>
            <person name="Nordstroem K."/>
            <person name="Panaccione D.G."/>
            <person name="Panstruga R."/>
            <person name="Place M."/>
            <person name="Proctor R.H."/>
            <person name="Prusky D."/>
            <person name="Rech G."/>
            <person name="Reinhardt R."/>
            <person name="Rollins J.A."/>
            <person name="Rounsley S."/>
            <person name="Schardl C.L."/>
            <person name="Schwartz D.C."/>
            <person name="Shenoy N."/>
            <person name="Shirasu K."/>
            <person name="Sikhakolli U.R."/>
            <person name="Stueber K."/>
            <person name="Sukno S.A."/>
            <person name="Sweigard J.A."/>
            <person name="Takano Y."/>
            <person name="Takahara H."/>
            <person name="Trail F."/>
            <person name="van der Does H.C."/>
            <person name="Voll L.M."/>
            <person name="Will I."/>
            <person name="Young S."/>
            <person name="Zeng Q."/>
            <person name="Zhang J."/>
            <person name="Zhou S."/>
            <person name="Dickman M.B."/>
            <person name="Schulze-Lefert P."/>
            <person name="Ver Loren van Themaat E."/>
            <person name="Ma L.-J."/>
            <person name="Vaillancourt L.J."/>
        </authorList>
    </citation>
    <scope>NUCLEOTIDE SEQUENCE [LARGE SCALE GENOMIC DNA]</scope>
    <source>
        <strain evidence="21">M1.001 / M2 / FGSC 10212</strain>
    </source>
</reference>
<dbReference type="eggNOG" id="KOG0536">
    <property type="taxonomic scope" value="Eukaryota"/>
</dbReference>